<feature type="domain" description="AAA+ ATPase" evidence="13">
    <location>
        <begin position="183"/>
        <end position="364"/>
    </location>
</feature>
<dbReference type="NCBIfam" id="TIGR01026">
    <property type="entry name" value="fliI_yscN"/>
    <property type="match status" value="1"/>
</dbReference>
<evidence type="ECO:0000256" key="7">
    <source>
        <dbReference type="ARBA" id="ARBA00022927"/>
    </source>
</evidence>
<dbReference type="SMART" id="SM00382">
    <property type="entry name" value="AAA"/>
    <property type="match status" value="1"/>
</dbReference>
<evidence type="ECO:0000313" key="14">
    <source>
        <dbReference type="EMBL" id="MCM0622564.1"/>
    </source>
</evidence>
<sequence>MSRFSTEVLAGRAATAAAAVQLNAVRATALERARAAALAAARPDELGRVVELLGLHLRVSGIRAAVGDLLEVLGAVPVLLEVVGSTTEDLTCLPLGRTAGIEVGAHVRNTGGPLRIRVGEALRGRVLDGLGNPVDGGAPLASLPGLELVGVDADAPDAFTRPRIDTPLGLGVRALDSLVPAGRGQRVGIMAGSGVGKSSLLSMIARGTEAEVSVIALIGERGREVREFLENDLGPEGLARSVVVVATSDAPAVERLRAAFTATRIAEWFRDAGKDVVLMMDSLTRVAMAQREIGLSAGEPPATRGYPPSVFGLLPKLLERAGTNPRGSITGLYTVLVEGDDMQDPIGDTARSILDGHVVLTRRLATAGHFPAVDVLESISRVNSAVTTPEQRGAATRLRRMMAAHRDVKELVEIGAYVAGTDPDADAALARKDQIESFLRQDMDDQTSLPETWARLERLVATPGAPTPVGAGPSGRPPAALGGGPSAPAPSFAAAGAAPSVPAVPAAQPRPNEVLR</sequence>
<comment type="caution">
    <text evidence="14">The sequence shown here is derived from an EMBL/GenBank/DDBJ whole genome shotgun (WGS) entry which is preliminary data.</text>
</comment>
<evidence type="ECO:0000256" key="12">
    <source>
        <dbReference type="SAM" id="MobiDB-lite"/>
    </source>
</evidence>
<keyword evidence="8" id="KW-1278">Translocase</keyword>
<dbReference type="GO" id="GO:0045259">
    <property type="term" value="C:proton-transporting ATP synthase complex"/>
    <property type="evidence" value="ECO:0007669"/>
    <property type="project" value="UniProtKB-KW"/>
</dbReference>
<keyword evidence="10" id="KW-0066">ATP synthesis</keyword>
<comment type="catalytic activity">
    <reaction evidence="11">
        <text>ATP + H2O + cellular proteinSide 1 = ADP + phosphate + cellular proteinSide 2.</text>
        <dbReference type="EC" id="7.4.2.8"/>
    </reaction>
</comment>
<dbReference type="InterPro" id="IPR050053">
    <property type="entry name" value="ATPase_alpha/beta_chains"/>
</dbReference>
<evidence type="ECO:0000313" key="15">
    <source>
        <dbReference type="Proteomes" id="UP001139485"/>
    </source>
</evidence>
<dbReference type="Proteomes" id="UP001139485">
    <property type="component" value="Unassembled WGS sequence"/>
</dbReference>
<dbReference type="PANTHER" id="PTHR15184:SF9">
    <property type="entry name" value="SPI-1 TYPE 3 SECRETION SYSTEM ATPASE"/>
    <property type="match status" value="1"/>
</dbReference>
<evidence type="ECO:0000256" key="9">
    <source>
        <dbReference type="ARBA" id="ARBA00023136"/>
    </source>
</evidence>
<dbReference type="GO" id="GO:0030254">
    <property type="term" value="P:protein secretion by the type III secretion system"/>
    <property type="evidence" value="ECO:0007669"/>
    <property type="project" value="InterPro"/>
</dbReference>
<organism evidence="14 15">
    <name type="scientific">Nocardioides bruguierae</name>
    <dbReference type="NCBI Taxonomy" id="2945102"/>
    <lineage>
        <taxon>Bacteria</taxon>
        <taxon>Bacillati</taxon>
        <taxon>Actinomycetota</taxon>
        <taxon>Actinomycetes</taxon>
        <taxon>Propionibacteriales</taxon>
        <taxon>Nocardioidaceae</taxon>
        <taxon>Nocardioides</taxon>
    </lineage>
</organism>
<keyword evidence="4" id="KW-0963">Cytoplasm</keyword>
<gene>
    <name evidence="14" type="ORF">M8330_19940</name>
</gene>
<dbReference type="Gene3D" id="3.40.50.12240">
    <property type="match status" value="1"/>
</dbReference>
<accession>A0A9X2DBH7</accession>
<keyword evidence="9" id="KW-0472">Membrane</keyword>
<dbReference type="GO" id="GO:0016887">
    <property type="term" value="F:ATP hydrolysis activity"/>
    <property type="evidence" value="ECO:0007669"/>
    <property type="project" value="InterPro"/>
</dbReference>
<dbReference type="FunFam" id="3.40.50.12240:FF:000002">
    <property type="entry name" value="Flagellum-specific ATP synthase FliI"/>
    <property type="match status" value="1"/>
</dbReference>
<dbReference type="AlphaFoldDB" id="A0A9X2DBH7"/>
<keyword evidence="6" id="KW-0067">ATP-binding</keyword>
<dbReference type="CDD" id="cd01136">
    <property type="entry name" value="ATPase_flagellum-secretory_path_III"/>
    <property type="match status" value="1"/>
</dbReference>
<evidence type="ECO:0000256" key="11">
    <source>
        <dbReference type="ARBA" id="ARBA00034006"/>
    </source>
</evidence>
<dbReference type="GO" id="GO:0046933">
    <property type="term" value="F:proton-transporting ATP synthase activity, rotational mechanism"/>
    <property type="evidence" value="ECO:0007669"/>
    <property type="project" value="TreeGrafter"/>
</dbReference>
<proteinExistence type="predicted"/>
<dbReference type="PROSITE" id="PS00152">
    <property type="entry name" value="ATPASE_ALPHA_BETA"/>
    <property type="match status" value="1"/>
</dbReference>
<keyword evidence="15" id="KW-1185">Reference proteome</keyword>
<dbReference type="GO" id="GO:0030257">
    <property type="term" value="C:type III protein secretion system complex"/>
    <property type="evidence" value="ECO:0007669"/>
    <property type="project" value="InterPro"/>
</dbReference>
<dbReference type="Pfam" id="PF18269">
    <property type="entry name" value="T3SS_ATPase_C"/>
    <property type="match status" value="1"/>
</dbReference>
<comment type="subcellular location">
    <subcellularLocation>
        <location evidence="1">Cytoplasm</location>
    </subcellularLocation>
</comment>
<evidence type="ECO:0000256" key="6">
    <source>
        <dbReference type="ARBA" id="ARBA00022840"/>
    </source>
</evidence>
<feature type="compositionally biased region" description="Low complexity" evidence="12">
    <location>
        <begin position="489"/>
        <end position="516"/>
    </location>
</feature>
<keyword evidence="7" id="KW-0653">Protein transport</keyword>
<feature type="region of interest" description="Disordered" evidence="12">
    <location>
        <begin position="464"/>
        <end position="516"/>
    </location>
</feature>
<keyword evidence="10" id="KW-0139">CF(1)</keyword>
<evidence type="ECO:0000256" key="10">
    <source>
        <dbReference type="ARBA" id="ARBA00023196"/>
    </source>
</evidence>
<dbReference type="InterPro" id="IPR027417">
    <property type="entry name" value="P-loop_NTPase"/>
</dbReference>
<dbReference type="InterPro" id="IPR003593">
    <property type="entry name" value="AAA+_ATPase"/>
</dbReference>
<keyword evidence="2" id="KW-0813">Transport</keyword>
<dbReference type="EMBL" id="JAMOIL010000039">
    <property type="protein sequence ID" value="MCM0622564.1"/>
    <property type="molecule type" value="Genomic_DNA"/>
</dbReference>
<dbReference type="GO" id="GO:0005524">
    <property type="term" value="F:ATP binding"/>
    <property type="evidence" value="ECO:0007669"/>
    <property type="project" value="UniProtKB-KW"/>
</dbReference>
<protein>
    <submittedName>
        <fullName evidence="14">FliI/YscN family ATPase</fullName>
    </submittedName>
</protein>
<evidence type="ECO:0000256" key="1">
    <source>
        <dbReference type="ARBA" id="ARBA00004496"/>
    </source>
</evidence>
<dbReference type="InterPro" id="IPR040627">
    <property type="entry name" value="T3SS_ATPase_C"/>
</dbReference>
<dbReference type="RefSeq" id="WP_250828764.1">
    <property type="nucleotide sequence ID" value="NZ_JAMOIL010000039.1"/>
</dbReference>
<evidence type="ECO:0000256" key="4">
    <source>
        <dbReference type="ARBA" id="ARBA00022490"/>
    </source>
</evidence>
<evidence type="ECO:0000256" key="5">
    <source>
        <dbReference type="ARBA" id="ARBA00022741"/>
    </source>
</evidence>
<keyword evidence="5" id="KW-0547">Nucleotide-binding</keyword>
<dbReference type="GO" id="GO:0005737">
    <property type="term" value="C:cytoplasm"/>
    <property type="evidence" value="ECO:0007669"/>
    <property type="project" value="UniProtKB-SubCell"/>
</dbReference>
<dbReference type="SUPFAM" id="SSF52540">
    <property type="entry name" value="P-loop containing nucleoside triphosphate hydrolases"/>
    <property type="match status" value="1"/>
</dbReference>
<name>A0A9X2DBH7_9ACTN</name>
<dbReference type="InterPro" id="IPR000194">
    <property type="entry name" value="ATPase_F1/V1/A1_a/bsu_nucl-bd"/>
</dbReference>
<evidence type="ECO:0000259" key="13">
    <source>
        <dbReference type="SMART" id="SM00382"/>
    </source>
</evidence>
<dbReference type="InterPro" id="IPR005714">
    <property type="entry name" value="ATPase_T3SS_FliI/YscN"/>
</dbReference>
<reference evidence="14" key="1">
    <citation type="submission" date="2022-05" db="EMBL/GenBank/DDBJ databases">
        <authorList>
            <person name="Tuo L."/>
        </authorList>
    </citation>
    <scope>NUCLEOTIDE SEQUENCE</scope>
    <source>
        <strain evidence="14">BSK12Z-4</strain>
    </source>
</reference>
<keyword evidence="3" id="KW-1003">Cell membrane</keyword>
<evidence type="ECO:0000256" key="2">
    <source>
        <dbReference type="ARBA" id="ARBA00022448"/>
    </source>
</evidence>
<evidence type="ECO:0000256" key="8">
    <source>
        <dbReference type="ARBA" id="ARBA00022967"/>
    </source>
</evidence>
<dbReference type="InterPro" id="IPR020003">
    <property type="entry name" value="ATPase_a/bsu_AS"/>
</dbReference>
<dbReference type="GO" id="GO:0008564">
    <property type="term" value="F:protein-exporting ATPase activity"/>
    <property type="evidence" value="ECO:0007669"/>
    <property type="project" value="UniProtKB-EC"/>
</dbReference>
<dbReference type="Pfam" id="PF00006">
    <property type="entry name" value="ATP-synt_ab"/>
    <property type="match status" value="1"/>
</dbReference>
<dbReference type="PANTHER" id="PTHR15184">
    <property type="entry name" value="ATP SYNTHASE"/>
    <property type="match status" value="1"/>
</dbReference>
<evidence type="ECO:0000256" key="3">
    <source>
        <dbReference type="ARBA" id="ARBA00022475"/>
    </source>
</evidence>